<sequence>MATKTPKSSKKTIITTTTTQRTSTPSTSAASSPGRRARSPSPARISRQAEKEELSSLNDRLAAYIDRVRYLENENSRLQVAVKSTEETVTREVSSVKHLYEQELEDARKLLDDTAKEKARLQIEASKLKAETDEWRSKYYKRDKEAKDAEGQLLGLQKELADLEGKLAVSEQQRKHWEKEYNKIKGDIAMLERQLATSKKQLEEETLARVDLQNRLQTMKEELTFKSQMHEQELNETRVRTTREVEEVDSSVRMDYETKLQDALRQMRDESDEKLFVGKQEIETVYERRIDDLQSQLERTMNDSTVHNHDAYTYRRQVDELNSELARLRDQNVSLEGRVRTLEAQLMKEQDDFLERLAQKDLDMTALQENLNELTQEYSDLLEIKIKLDLEIANYRKLLEGEEDRLNISSISSLSPGTPSRGAKRKRVALSEEVTEFGETSSGLSSTSEATGNVVVSDVDADGNYIQLKNNSDEDIPIGGWLLKLKHTDDADADEVAHYKFHRTLQLKAGQTCTVWSSGTGKTHSPPSDLVMKTQKWLKSKDLMKAELINSDGDEVASRKLSKRISRTSSSFRTSYDTTDSSRGREKEGCAVM</sequence>
<accession>A0A8S3Q6R0</accession>
<comment type="caution">
    <text evidence="9">The sequence shown here is derived from an EMBL/GenBank/DDBJ whole genome shotgun (WGS) entry which is preliminary data.</text>
</comment>
<gene>
    <name evidence="9" type="ORF">MEDL_6454</name>
</gene>
<dbReference type="GO" id="GO:0006998">
    <property type="term" value="P:nuclear envelope organization"/>
    <property type="evidence" value="ECO:0007669"/>
    <property type="project" value="TreeGrafter"/>
</dbReference>
<keyword evidence="3 5" id="KW-0175">Coiled coil</keyword>
<dbReference type="GO" id="GO:0090435">
    <property type="term" value="P:protein localization to nuclear envelope"/>
    <property type="evidence" value="ECO:0007669"/>
    <property type="project" value="TreeGrafter"/>
</dbReference>
<evidence type="ECO:0000256" key="1">
    <source>
        <dbReference type="ARBA" id="ARBA00004123"/>
    </source>
</evidence>
<dbReference type="GO" id="GO:0031507">
    <property type="term" value="P:heterochromatin formation"/>
    <property type="evidence" value="ECO:0007669"/>
    <property type="project" value="TreeGrafter"/>
</dbReference>
<feature type="compositionally biased region" description="Basic and acidic residues" evidence="6">
    <location>
        <begin position="580"/>
        <end position="593"/>
    </location>
</feature>
<dbReference type="InterPro" id="IPR036415">
    <property type="entry name" value="Lamin_tail_dom_sf"/>
</dbReference>
<dbReference type="Gene3D" id="2.60.40.1260">
    <property type="entry name" value="Lamin Tail domain"/>
    <property type="match status" value="1"/>
</dbReference>
<evidence type="ECO:0000256" key="5">
    <source>
        <dbReference type="SAM" id="Coils"/>
    </source>
</evidence>
<organism evidence="9 10">
    <name type="scientific">Mytilus edulis</name>
    <name type="common">Blue mussel</name>
    <dbReference type="NCBI Taxonomy" id="6550"/>
    <lineage>
        <taxon>Eukaryota</taxon>
        <taxon>Metazoa</taxon>
        <taxon>Spiralia</taxon>
        <taxon>Lophotrochozoa</taxon>
        <taxon>Mollusca</taxon>
        <taxon>Bivalvia</taxon>
        <taxon>Autobranchia</taxon>
        <taxon>Pteriomorphia</taxon>
        <taxon>Mytilida</taxon>
        <taxon>Mytiloidea</taxon>
        <taxon>Mytilidae</taxon>
        <taxon>Mytilinae</taxon>
        <taxon>Mytilus</taxon>
    </lineage>
</organism>
<evidence type="ECO:0000256" key="3">
    <source>
        <dbReference type="ARBA" id="ARBA00023054"/>
    </source>
</evidence>
<feature type="coiled-coil region" evidence="5">
    <location>
        <begin position="253"/>
        <end position="391"/>
    </location>
</feature>
<dbReference type="EMBL" id="CAJPWZ010000357">
    <property type="protein sequence ID" value="CAG2191200.1"/>
    <property type="molecule type" value="Genomic_DNA"/>
</dbReference>
<dbReference type="GO" id="GO:0005200">
    <property type="term" value="F:structural constituent of cytoskeleton"/>
    <property type="evidence" value="ECO:0007669"/>
    <property type="project" value="TreeGrafter"/>
</dbReference>
<dbReference type="PROSITE" id="PS51842">
    <property type="entry name" value="IF_ROD_2"/>
    <property type="match status" value="1"/>
</dbReference>
<feature type="domain" description="LTD" evidence="7">
    <location>
        <begin position="442"/>
        <end position="568"/>
    </location>
</feature>
<reference evidence="9" key="1">
    <citation type="submission" date="2021-03" db="EMBL/GenBank/DDBJ databases">
        <authorList>
            <person name="Bekaert M."/>
        </authorList>
    </citation>
    <scope>NUCLEOTIDE SEQUENCE</scope>
</reference>
<keyword evidence="10" id="KW-1185">Reference proteome</keyword>
<dbReference type="Pfam" id="PF00932">
    <property type="entry name" value="LTD"/>
    <property type="match status" value="1"/>
</dbReference>
<dbReference type="InterPro" id="IPR001322">
    <property type="entry name" value="Lamin_tail_dom"/>
</dbReference>
<dbReference type="GO" id="GO:0005882">
    <property type="term" value="C:intermediate filament"/>
    <property type="evidence" value="ECO:0007669"/>
    <property type="project" value="UniProtKB-KW"/>
</dbReference>
<evidence type="ECO:0000313" key="9">
    <source>
        <dbReference type="EMBL" id="CAG2191200.1"/>
    </source>
</evidence>
<dbReference type="Proteomes" id="UP000683360">
    <property type="component" value="Unassembled WGS sequence"/>
</dbReference>
<feature type="region of interest" description="Disordered" evidence="6">
    <location>
        <begin position="1"/>
        <end position="56"/>
    </location>
</feature>
<dbReference type="SUPFAM" id="SSF74853">
    <property type="entry name" value="Lamin A/C globular tail domain"/>
    <property type="match status" value="1"/>
</dbReference>
<dbReference type="Pfam" id="PF00038">
    <property type="entry name" value="Filament"/>
    <property type="match status" value="1"/>
</dbReference>
<dbReference type="GO" id="GO:0007097">
    <property type="term" value="P:nuclear migration"/>
    <property type="evidence" value="ECO:0007669"/>
    <property type="project" value="TreeGrafter"/>
</dbReference>
<evidence type="ECO:0000256" key="4">
    <source>
        <dbReference type="ARBA" id="ARBA00023242"/>
    </source>
</evidence>
<dbReference type="AlphaFoldDB" id="A0A8S3Q6R0"/>
<keyword evidence="2" id="KW-0403">Intermediate filament</keyword>
<evidence type="ECO:0000256" key="2">
    <source>
        <dbReference type="ARBA" id="ARBA00022754"/>
    </source>
</evidence>
<feature type="region of interest" description="Disordered" evidence="6">
    <location>
        <begin position="559"/>
        <end position="593"/>
    </location>
</feature>
<name>A0A8S3Q6R0_MYTED</name>
<comment type="subcellular location">
    <subcellularLocation>
        <location evidence="1">Nucleus</location>
    </subcellularLocation>
</comment>
<proteinExistence type="predicted"/>
<dbReference type="PROSITE" id="PS51841">
    <property type="entry name" value="LTD"/>
    <property type="match status" value="1"/>
</dbReference>
<dbReference type="SMART" id="SM01391">
    <property type="entry name" value="Filament"/>
    <property type="match status" value="1"/>
</dbReference>
<feature type="compositionally biased region" description="Low complexity" evidence="6">
    <location>
        <begin position="1"/>
        <end position="46"/>
    </location>
</feature>
<dbReference type="InterPro" id="IPR039008">
    <property type="entry name" value="IF_rod_dom"/>
</dbReference>
<dbReference type="GO" id="GO:0051664">
    <property type="term" value="P:nuclear pore localization"/>
    <property type="evidence" value="ECO:0007669"/>
    <property type="project" value="TreeGrafter"/>
</dbReference>
<evidence type="ECO:0000259" key="8">
    <source>
        <dbReference type="PROSITE" id="PS51842"/>
    </source>
</evidence>
<evidence type="ECO:0000313" key="10">
    <source>
        <dbReference type="Proteomes" id="UP000683360"/>
    </source>
</evidence>
<dbReference type="Gene3D" id="1.20.5.1160">
    <property type="entry name" value="Vasodilator-stimulated phosphoprotein"/>
    <property type="match status" value="2"/>
</dbReference>
<keyword evidence="4" id="KW-0539">Nucleus</keyword>
<evidence type="ECO:0000256" key="6">
    <source>
        <dbReference type="SAM" id="MobiDB-lite"/>
    </source>
</evidence>
<feature type="domain" description="IF rod" evidence="8">
    <location>
        <begin position="50"/>
        <end position="406"/>
    </location>
</feature>
<dbReference type="OrthoDB" id="102442at2759"/>
<dbReference type="GO" id="GO:0005652">
    <property type="term" value="C:nuclear lamina"/>
    <property type="evidence" value="ECO:0007669"/>
    <property type="project" value="TreeGrafter"/>
</dbReference>
<dbReference type="Gene3D" id="1.20.5.170">
    <property type="match status" value="1"/>
</dbReference>
<dbReference type="PANTHER" id="PTHR45721">
    <property type="entry name" value="LAMIN DM0-RELATED"/>
    <property type="match status" value="1"/>
</dbReference>
<protein>
    <submittedName>
        <fullName evidence="9">LMNB</fullName>
    </submittedName>
</protein>
<feature type="compositionally biased region" description="Low complexity" evidence="6">
    <location>
        <begin position="567"/>
        <end position="579"/>
    </location>
</feature>
<evidence type="ECO:0000259" key="7">
    <source>
        <dbReference type="PROSITE" id="PS51841"/>
    </source>
</evidence>
<dbReference type="PANTHER" id="PTHR45721:SF11">
    <property type="entry name" value="LAMIN DM0-RELATED"/>
    <property type="match status" value="1"/>
</dbReference>
<dbReference type="SUPFAM" id="SSF64593">
    <property type="entry name" value="Intermediate filament protein, coiled coil region"/>
    <property type="match status" value="2"/>
</dbReference>